<dbReference type="RefSeq" id="WP_200685843.1">
    <property type="nucleotide sequence ID" value="NZ_JAEPRQ010000003.1"/>
</dbReference>
<dbReference type="AlphaFoldDB" id="A0A934SJA3"/>
<comment type="similarity">
    <text evidence="1">Belongs to the ner transcriptional regulatory family.</text>
</comment>
<dbReference type="Proteomes" id="UP000640485">
    <property type="component" value="Unassembled WGS sequence"/>
</dbReference>
<gene>
    <name evidence="6" type="ORF">JJJ17_09555</name>
</gene>
<name>A0A934SJA3_9RHOB</name>
<proteinExistence type="inferred from homology"/>
<evidence type="ECO:0000256" key="4">
    <source>
        <dbReference type="ARBA" id="ARBA00023163"/>
    </source>
</evidence>
<evidence type="ECO:0000313" key="6">
    <source>
        <dbReference type="EMBL" id="MBK4216169.1"/>
    </source>
</evidence>
<keyword evidence="4" id="KW-0804">Transcription</keyword>
<feature type="domain" description="Ner winged helix-turn-helix DNA-binding" evidence="5">
    <location>
        <begin position="10"/>
        <end position="64"/>
    </location>
</feature>
<evidence type="ECO:0000256" key="1">
    <source>
        <dbReference type="ARBA" id="ARBA00006157"/>
    </source>
</evidence>
<reference evidence="6" key="1">
    <citation type="submission" date="2021-01" db="EMBL/GenBank/DDBJ databases">
        <title>Paracoccus amoyensis sp. nov., isolated from the surface seawater along the coast of Xiamen Island, China.</title>
        <authorList>
            <person name="Lyu L."/>
        </authorList>
    </citation>
    <scope>NUCLEOTIDE SEQUENCE</scope>
    <source>
        <strain evidence="6">MJ17</strain>
    </source>
</reference>
<accession>A0A934SJA3</accession>
<dbReference type="EMBL" id="JAEPRQ010000003">
    <property type="protein sequence ID" value="MBK4216169.1"/>
    <property type="molecule type" value="Genomic_DNA"/>
</dbReference>
<dbReference type="InterPro" id="IPR038722">
    <property type="entry name" value="Ner_HTH_dom"/>
</dbReference>
<dbReference type="SUPFAM" id="SSF47413">
    <property type="entry name" value="lambda repressor-like DNA-binding domains"/>
    <property type="match status" value="1"/>
</dbReference>
<sequence length="77" mass="8240">MKTSPQVEFLKASLRVSGSSFAAIAKEVGLSRSGVSRAVRSRSHTSRCNIAIAEKLGVDVADLWSFHQGGGHDLSKR</sequence>
<keyword evidence="3" id="KW-0238">DNA-binding</keyword>
<organism evidence="6 7">
    <name type="scientific">Paracoccus caeni</name>
    <dbReference type="NCBI Taxonomy" id="657651"/>
    <lineage>
        <taxon>Bacteria</taxon>
        <taxon>Pseudomonadati</taxon>
        <taxon>Pseudomonadota</taxon>
        <taxon>Alphaproteobacteria</taxon>
        <taxon>Rhodobacterales</taxon>
        <taxon>Paracoccaceae</taxon>
        <taxon>Paracoccus</taxon>
    </lineage>
</organism>
<dbReference type="GO" id="GO:0003677">
    <property type="term" value="F:DNA binding"/>
    <property type="evidence" value="ECO:0007669"/>
    <property type="project" value="UniProtKB-KW"/>
</dbReference>
<keyword evidence="7" id="KW-1185">Reference proteome</keyword>
<dbReference type="Gene3D" id="1.10.260.40">
    <property type="entry name" value="lambda repressor-like DNA-binding domains"/>
    <property type="match status" value="1"/>
</dbReference>
<evidence type="ECO:0000313" key="7">
    <source>
        <dbReference type="Proteomes" id="UP000640485"/>
    </source>
</evidence>
<evidence type="ECO:0000259" key="5">
    <source>
        <dbReference type="Pfam" id="PF13693"/>
    </source>
</evidence>
<evidence type="ECO:0000256" key="3">
    <source>
        <dbReference type="ARBA" id="ARBA00023125"/>
    </source>
</evidence>
<dbReference type="Pfam" id="PF13693">
    <property type="entry name" value="HTH_35"/>
    <property type="match status" value="1"/>
</dbReference>
<evidence type="ECO:0000256" key="2">
    <source>
        <dbReference type="ARBA" id="ARBA00023015"/>
    </source>
</evidence>
<dbReference type="InterPro" id="IPR010982">
    <property type="entry name" value="Lambda_DNA-bd_dom_sf"/>
</dbReference>
<comment type="caution">
    <text evidence="6">The sequence shown here is derived from an EMBL/GenBank/DDBJ whole genome shotgun (WGS) entry which is preliminary data.</text>
</comment>
<keyword evidence="2" id="KW-0805">Transcription regulation</keyword>
<protein>
    <submittedName>
        <fullName evidence="6">Helix-turn-helix domain-containing protein</fullName>
    </submittedName>
</protein>